<name>A0A239BIM1_9ACTN</name>
<dbReference type="SUPFAM" id="SSF103642">
    <property type="entry name" value="Sec-C motif"/>
    <property type="match status" value="1"/>
</dbReference>
<organism evidence="1 2">
    <name type="scientific">Actinoplanes regularis</name>
    <dbReference type="NCBI Taxonomy" id="52697"/>
    <lineage>
        <taxon>Bacteria</taxon>
        <taxon>Bacillati</taxon>
        <taxon>Actinomycetota</taxon>
        <taxon>Actinomycetes</taxon>
        <taxon>Micromonosporales</taxon>
        <taxon>Micromonosporaceae</taxon>
        <taxon>Actinoplanes</taxon>
    </lineage>
</organism>
<reference evidence="1 2" key="1">
    <citation type="submission" date="2017-06" db="EMBL/GenBank/DDBJ databases">
        <authorList>
            <person name="Kim H.J."/>
            <person name="Triplett B.A."/>
        </authorList>
    </citation>
    <scope>NUCLEOTIDE SEQUENCE [LARGE SCALE GENOMIC DNA]</scope>
    <source>
        <strain evidence="1 2">DSM 43151</strain>
    </source>
</reference>
<proteinExistence type="predicted"/>
<protein>
    <submittedName>
        <fullName evidence="1">SEC-C motif-containing protein</fullName>
    </submittedName>
</protein>
<sequence>MPSHTTLTIDDLDAIAHRAHDLDDPSPVAAELVAAVDQGLVEDDFAAVHALLLASEIVERSGDLTAALGLAERAAGLPAEDGFARACYAELLVKSGRAEDGLAEFAAVRPELLEDVLAPSYVGAALEACGLAAVAEEWLSDATRAVIEENDLDLRDRDELPDFDAVELLYALLTERHRVREGLELPHDELDGLFHELEAAAEGPAPQSGQAMLFWPEPEFVKLLARWPERATIYGRDWDEHRAGVEGNLAGWSASGTVHLGLIAGSLDDLIAFATAGGVDPAVPETHADYADELSGITEWPPQRNAPCWCGSGAKYKKCCLPRSRD</sequence>
<dbReference type="RefSeq" id="WP_089295452.1">
    <property type="nucleotide sequence ID" value="NZ_BOMU01000060.1"/>
</dbReference>
<dbReference type="AlphaFoldDB" id="A0A239BIM1"/>
<accession>A0A239BIM1</accession>
<keyword evidence="2" id="KW-1185">Reference proteome</keyword>
<dbReference type="EMBL" id="FZNR01000009">
    <property type="protein sequence ID" value="SNS07271.1"/>
    <property type="molecule type" value="Genomic_DNA"/>
</dbReference>
<dbReference type="Gene3D" id="3.10.450.50">
    <property type="match status" value="1"/>
</dbReference>
<dbReference type="OrthoDB" id="3343588at2"/>
<evidence type="ECO:0000313" key="1">
    <source>
        <dbReference type="EMBL" id="SNS07271.1"/>
    </source>
</evidence>
<dbReference type="Proteomes" id="UP000198415">
    <property type="component" value="Unassembled WGS sequence"/>
</dbReference>
<evidence type="ECO:0000313" key="2">
    <source>
        <dbReference type="Proteomes" id="UP000198415"/>
    </source>
</evidence>
<gene>
    <name evidence="1" type="ORF">SAMN06264365_109217</name>
</gene>
<dbReference type="InterPro" id="IPR004027">
    <property type="entry name" value="SEC_C_motif"/>
</dbReference>
<dbReference type="Pfam" id="PF02810">
    <property type="entry name" value="SEC-C"/>
    <property type="match status" value="1"/>
</dbReference>